<keyword evidence="5 7" id="KW-0645">Protease</keyword>
<evidence type="ECO:0000256" key="5">
    <source>
        <dbReference type="ARBA" id="ARBA00022670"/>
    </source>
</evidence>
<comment type="catalytic activity">
    <reaction evidence="1 7">
        <text>Cleavage of hydrophobic, N-terminal signal or leader sequences from secreted and periplasmic proteins.</text>
        <dbReference type="EC" id="3.4.21.89"/>
    </reaction>
</comment>
<organism evidence="9 10">
    <name type="scientific">Corynebacterium camporealensis</name>
    <dbReference type="NCBI Taxonomy" id="161896"/>
    <lineage>
        <taxon>Bacteria</taxon>
        <taxon>Bacillati</taxon>
        <taxon>Actinomycetota</taxon>
        <taxon>Actinomycetes</taxon>
        <taxon>Mycobacteriales</taxon>
        <taxon>Corynebacteriaceae</taxon>
        <taxon>Corynebacterium</taxon>
    </lineage>
</organism>
<dbReference type="NCBIfam" id="TIGR02227">
    <property type="entry name" value="sigpep_I_bact"/>
    <property type="match status" value="1"/>
</dbReference>
<dbReference type="Proteomes" id="UP000033566">
    <property type="component" value="Chromosome"/>
</dbReference>
<keyword evidence="10" id="KW-1185">Reference proteome</keyword>
<dbReference type="KEGG" id="ccj:UL81_07390"/>
<evidence type="ECO:0000256" key="7">
    <source>
        <dbReference type="RuleBase" id="RU362042"/>
    </source>
</evidence>
<keyword evidence="7" id="KW-1133">Transmembrane helix</keyword>
<dbReference type="CDD" id="cd06530">
    <property type="entry name" value="S26_SPase_I"/>
    <property type="match status" value="1"/>
</dbReference>
<dbReference type="EMBL" id="CP011311">
    <property type="protein sequence ID" value="AKE39433.1"/>
    <property type="molecule type" value="Genomic_DNA"/>
</dbReference>
<dbReference type="Gene3D" id="2.10.109.10">
    <property type="entry name" value="Umud Fragment, subunit A"/>
    <property type="match status" value="1"/>
</dbReference>
<dbReference type="PATRIC" id="fig|161896.4.peg.1445"/>
<reference evidence="9 10" key="1">
    <citation type="journal article" date="2015" name="Genome Announc.">
        <title>Complete Genome Sequence of Corynebacterium camporealensis DSM 44610, Isolated from the Milk of a Manchega Sheep with Subclinical Mastitis.</title>
        <authorList>
            <person name="Ruckert C."/>
            <person name="Albersmeier A."/>
            <person name="Winkler A."/>
            <person name="Tauch A."/>
        </authorList>
    </citation>
    <scope>NUCLEOTIDE SEQUENCE [LARGE SCALE GENOMIC DNA]</scope>
    <source>
        <strain evidence="9 10">DSM 44610</strain>
    </source>
</reference>
<gene>
    <name evidence="9" type="primary">lepB2</name>
    <name evidence="9" type="ORF">UL81_07390</name>
</gene>
<dbReference type="PROSITE" id="PS00501">
    <property type="entry name" value="SPASE_I_1"/>
    <property type="match status" value="1"/>
</dbReference>
<protein>
    <recommendedName>
        <fullName evidence="4 7">Signal peptidase I</fullName>
        <ecNumber evidence="4 7">3.4.21.89</ecNumber>
    </recommendedName>
</protein>
<dbReference type="Pfam" id="PF10502">
    <property type="entry name" value="Peptidase_S26"/>
    <property type="match status" value="1"/>
</dbReference>
<dbReference type="InterPro" id="IPR036286">
    <property type="entry name" value="LexA/Signal_pep-like_sf"/>
</dbReference>
<name>A0A0F6QYU4_9CORY</name>
<dbReference type="GO" id="GO:0009003">
    <property type="term" value="F:signal peptidase activity"/>
    <property type="evidence" value="ECO:0007669"/>
    <property type="project" value="UniProtKB-EC"/>
</dbReference>
<evidence type="ECO:0000256" key="2">
    <source>
        <dbReference type="ARBA" id="ARBA00004401"/>
    </source>
</evidence>
<feature type="region of interest" description="Disordered" evidence="8">
    <location>
        <begin position="1"/>
        <end position="21"/>
    </location>
</feature>
<evidence type="ECO:0000256" key="1">
    <source>
        <dbReference type="ARBA" id="ARBA00000677"/>
    </source>
</evidence>
<dbReference type="SUPFAM" id="SSF51306">
    <property type="entry name" value="LexA/Signal peptidase"/>
    <property type="match status" value="1"/>
</dbReference>
<proteinExistence type="inferred from homology"/>
<dbReference type="InterPro" id="IPR019758">
    <property type="entry name" value="Pept_S26A_signal_pept_1_CS"/>
</dbReference>
<dbReference type="AlphaFoldDB" id="A0A0F6QYU4"/>
<dbReference type="PRINTS" id="PR00727">
    <property type="entry name" value="LEADERPTASE"/>
</dbReference>
<dbReference type="InterPro" id="IPR000223">
    <property type="entry name" value="Pept_S26A_signal_pept_1"/>
</dbReference>
<keyword evidence="7" id="KW-0812">Transmembrane</keyword>
<feature type="transmembrane region" description="Helical" evidence="7">
    <location>
        <begin position="31"/>
        <end position="53"/>
    </location>
</feature>
<evidence type="ECO:0000256" key="3">
    <source>
        <dbReference type="ARBA" id="ARBA00009370"/>
    </source>
</evidence>
<comment type="subcellular location">
    <subcellularLocation>
        <location evidence="2">Cell membrane</location>
        <topology evidence="2">Single-pass type II membrane protein</topology>
    </subcellularLocation>
    <subcellularLocation>
        <location evidence="7">Membrane</location>
        <topology evidence="7">Single-pass type II membrane protein</topology>
    </subcellularLocation>
</comment>
<dbReference type="GO" id="GO:0005886">
    <property type="term" value="C:plasma membrane"/>
    <property type="evidence" value="ECO:0007669"/>
    <property type="project" value="UniProtKB-SubCell"/>
</dbReference>
<comment type="similarity">
    <text evidence="3 7">Belongs to the peptidase S26 family.</text>
</comment>
<keyword evidence="6 7" id="KW-0378">Hydrolase</keyword>
<keyword evidence="7" id="KW-0472">Membrane</keyword>
<evidence type="ECO:0000313" key="9">
    <source>
        <dbReference type="EMBL" id="AKE39433.1"/>
    </source>
</evidence>
<feature type="compositionally biased region" description="Basic and acidic residues" evidence="8">
    <location>
        <begin position="11"/>
        <end position="21"/>
    </location>
</feature>
<dbReference type="PANTHER" id="PTHR43390:SF1">
    <property type="entry name" value="CHLOROPLAST PROCESSING PEPTIDASE"/>
    <property type="match status" value="1"/>
</dbReference>
<dbReference type="HOGENOM" id="CLU_028723_0_0_11"/>
<dbReference type="EC" id="3.4.21.89" evidence="4 7"/>
<evidence type="ECO:0000256" key="8">
    <source>
        <dbReference type="SAM" id="MobiDB-lite"/>
    </source>
</evidence>
<dbReference type="GO" id="GO:0006465">
    <property type="term" value="P:signal peptide processing"/>
    <property type="evidence" value="ECO:0007669"/>
    <property type="project" value="InterPro"/>
</dbReference>
<dbReference type="PROSITE" id="PS00761">
    <property type="entry name" value="SPASE_I_3"/>
    <property type="match status" value="1"/>
</dbReference>
<accession>A0A0F6QYU4</accession>
<dbReference type="InterPro" id="IPR019533">
    <property type="entry name" value="Peptidase_S26"/>
</dbReference>
<dbReference type="GO" id="GO:0004252">
    <property type="term" value="F:serine-type endopeptidase activity"/>
    <property type="evidence" value="ECO:0007669"/>
    <property type="project" value="InterPro"/>
</dbReference>
<evidence type="ECO:0000256" key="6">
    <source>
        <dbReference type="ARBA" id="ARBA00022801"/>
    </source>
</evidence>
<evidence type="ECO:0000256" key="4">
    <source>
        <dbReference type="ARBA" id="ARBA00013208"/>
    </source>
</evidence>
<evidence type="ECO:0000313" key="10">
    <source>
        <dbReference type="Proteomes" id="UP000033566"/>
    </source>
</evidence>
<sequence length="258" mass="28326">MTYDNAAAQPEKGHARKADDAEQGEKKQMHWLLETLLVIVAVLVVVGLFQNFIGRQYVIPSGSMEPTLHGCEGCTNDRIFTEKISYYGSDPEPGDVIVFEGTEDWNMMYTSPRSDNPVLHTIQDVLSFVSLAPPDENTLVKRVIATGGQTVSCQAGDPAVMVDGKPIDQSYIQQPATYPVDPSTGSEECGGQYFGPITVPEDHLWMMGDNRTASADSRYHIDDAYQGTIPVENVRGKVMFVFFPFGRIGGIDDPDIQG</sequence>
<dbReference type="STRING" id="161896.UL81_07390"/>
<dbReference type="InterPro" id="IPR019756">
    <property type="entry name" value="Pept_S26A_signal_pept_1_Ser-AS"/>
</dbReference>
<dbReference type="PANTHER" id="PTHR43390">
    <property type="entry name" value="SIGNAL PEPTIDASE I"/>
    <property type="match status" value="1"/>
</dbReference>